<organism evidence="3 4">
    <name type="scientific">Zizania palustris</name>
    <name type="common">Northern wild rice</name>
    <dbReference type="NCBI Taxonomy" id="103762"/>
    <lineage>
        <taxon>Eukaryota</taxon>
        <taxon>Viridiplantae</taxon>
        <taxon>Streptophyta</taxon>
        <taxon>Embryophyta</taxon>
        <taxon>Tracheophyta</taxon>
        <taxon>Spermatophyta</taxon>
        <taxon>Magnoliopsida</taxon>
        <taxon>Liliopsida</taxon>
        <taxon>Poales</taxon>
        <taxon>Poaceae</taxon>
        <taxon>BOP clade</taxon>
        <taxon>Oryzoideae</taxon>
        <taxon>Oryzeae</taxon>
        <taxon>Zizaniinae</taxon>
        <taxon>Zizania</taxon>
    </lineage>
</organism>
<keyword evidence="2" id="KW-0732">Signal</keyword>
<feature type="signal peptide" evidence="2">
    <location>
        <begin position="1"/>
        <end position="31"/>
    </location>
</feature>
<dbReference type="EMBL" id="JAAALK010000080">
    <property type="protein sequence ID" value="KAG8094530.1"/>
    <property type="molecule type" value="Genomic_DNA"/>
</dbReference>
<dbReference type="Proteomes" id="UP000729402">
    <property type="component" value="Unassembled WGS sequence"/>
</dbReference>
<evidence type="ECO:0000256" key="1">
    <source>
        <dbReference type="SAM" id="MobiDB-lite"/>
    </source>
</evidence>
<evidence type="ECO:0000313" key="3">
    <source>
        <dbReference type="EMBL" id="KAG8094530.1"/>
    </source>
</evidence>
<evidence type="ECO:0000256" key="2">
    <source>
        <dbReference type="SAM" id="SignalP"/>
    </source>
</evidence>
<keyword evidence="4" id="KW-1185">Reference proteome</keyword>
<protein>
    <recommendedName>
        <fullName evidence="5">Secreted protein</fullName>
    </recommendedName>
</protein>
<evidence type="ECO:0000313" key="4">
    <source>
        <dbReference type="Proteomes" id="UP000729402"/>
    </source>
</evidence>
<dbReference type="AlphaFoldDB" id="A0A8J5WNC9"/>
<comment type="caution">
    <text evidence="3">The sequence shown here is derived from an EMBL/GenBank/DDBJ whole genome shotgun (WGS) entry which is preliminary data.</text>
</comment>
<accession>A0A8J5WNC9</accession>
<feature type="chain" id="PRO_5035316637" description="Secreted protein" evidence="2">
    <location>
        <begin position="32"/>
        <end position="93"/>
    </location>
</feature>
<reference evidence="3" key="2">
    <citation type="submission" date="2021-02" db="EMBL/GenBank/DDBJ databases">
        <authorList>
            <person name="Kimball J.A."/>
            <person name="Haas M.W."/>
            <person name="Macchietto M."/>
            <person name="Kono T."/>
            <person name="Duquette J."/>
            <person name="Shao M."/>
        </authorList>
    </citation>
    <scope>NUCLEOTIDE SEQUENCE</scope>
    <source>
        <tissue evidence="3">Fresh leaf tissue</tissue>
    </source>
</reference>
<feature type="region of interest" description="Disordered" evidence="1">
    <location>
        <begin position="56"/>
        <end position="93"/>
    </location>
</feature>
<proteinExistence type="predicted"/>
<evidence type="ECO:0008006" key="5">
    <source>
        <dbReference type="Google" id="ProtNLM"/>
    </source>
</evidence>
<reference evidence="3" key="1">
    <citation type="journal article" date="2021" name="bioRxiv">
        <title>Whole Genome Assembly and Annotation of Northern Wild Rice, Zizania palustris L., Supports a Whole Genome Duplication in the Zizania Genus.</title>
        <authorList>
            <person name="Haas M."/>
            <person name="Kono T."/>
            <person name="Macchietto M."/>
            <person name="Millas R."/>
            <person name="McGilp L."/>
            <person name="Shao M."/>
            <person name="Duquette J."/>
            <person name="Hirsch C.N."/>
            <person name="Kimball J."/>
        </authorList>
    </citation>
    <scope>NUCLEOTIDE SEQUENCE</scope>
    <source>
        <tissue evidence="3">Fresh leaf tissue</tissue>
    </source>
</reference>
<name>A0A8J5WNC9_ZIZPA</name>
<gene>
    <name evidence="3" type="ORF">GUJ93_ZPchr0012g22183</name>
</gene>
<sequence>METSILQPPTLLVLEPFLLSLANSFLGTAAAAALPPAERPRHRPSCYYCALEPYDSGSPHPSPSPPPRRRPPRPPTGGWRLRFFRVGSSDTPP</sequence>